<dbReference type="Proteomes" id="UP000286287">
    <property type="component" value="Unassembled WGS sequence"/>
</dbReference>
<evidence type="ECO:0008006" key="3">
    <source>
        <dbReference type="Google" id="ProtNLM"/>
    </source>
</evidence>
<keyword evidence="2" id="KW-1185">Reference proteome</keyword>
<name>A0A418V8N6_9DEIO</name>
<dbReference type="SUPFAM" id="SSF53335">
    <property type="entry name" value="S-adenosyl-L-methionine-dependent methyltransferases"/>
    <property type="match status" value="1"/>
</dbReference>
<gene>
    <name evidence="1" type="ORF">D3875_13640</name>
</gene>
<reference evidence="1 2" key="1">
    <citation type="submission" date="2018-09" db="EMBL/GenBank/DDBJ databases">
        <authorList>
            <person name="Zhu H."/>
        </authorList>
    </citation>
    <scope>NUCLEOTIDE SEQUENCE [LARGE SCALE GENOMIC DNA]</scope>
    <source>
        <strain evidence="1 2">K2S05-167</strain>
    </source>
</reference>
<dbReference type="OrthoDB" id="64188at2"/>
<sequence length="180" mass="20101">MKVILGAGEQRWNGWLATQQAELDLTRPASFAAYFGESRADAFLCEHVWEHLHRPEAVAAAKLVFDFLNPGGFLRVAVPDGHHPDPAYLALVAVHGPGPAADHQVLYTLDTFTAVFEQAGFTVRPLEWWDADHHFHHTDWNPEDAPVYRSSRLDHRNAAWREGHAPPGFTSLILDALKPA</sequence>
<accession>A0A418V8N6</accession>
<dbReference type="EMBL" id="QYUJ01000014">
    <property type="protein sequence ID" value="RJF72437.1"/>
    <property type="molecule type" value="Genomic_DNA"/>
</dbReference>
<dbReference type="Gene3D" id="3.40.50.150">
    <property type="entry name" value="Vaccinia Virus protein VP39"/>
    <property type="match status" value="1"/>
</dbReference>
<evidence type="ECO:0000313" key="1">
    <source>
        <dbReference type="EMBL" id="RJF72437.1"/>
    </source>
</evidence>
<organism evidence="1 2">
    <name type="scientific">Deinococcus cavernae</name>
    <dbReference type="NCBI Taxonomy" id="2320857"/>
    <lineage>
        <taxon>Bacteria</taxon>
        <taxon>Thermotogati</taxon>
        <taxon>Deinococcota</taxon>
        <taxon>Deinococci</taxon>
        <taxon>Deinococcales</taxon>
        <taxon>Deinococcaceae</taxon>
        <taxon>Deinococcus</taxon>
    </lineage>
</organism>
<dbReference type="RefSeq" id="WP_119764567.1">
    <property type="nucleotide sequence ID" value="NZ_QYUJ01000014.1"/>
</dbReference>
<protein>
    <recommendedName>
        <fullName evidence="3">Methyltransferase domain-containing protein</fullName>
    </recommendedName>
</protein>
<proteinExistence type="predicted"/>
<evidence type="ECO:0000313" key="2">
    <source>
        <dbReference type="Proteomes" id="UP000286287"/>
    </source>
</evidence>
<dbReference type="InterPro" id="IPR029063">
    <property type="entry name" value="SAM-dependent_MTases_sf"/>
</dbReference>
<comment type="caution">
    <text evidence="1">The sequence shown here is derived from an EMBL/GenBank/DDBJ whole genome shotgun (WGS) entry which is preliminary data.</text>
</comment>
<dbReference type="AlphaFoldDB" id="A0A418V8N6"/>
<dbReference type="Pfam" id="PF13489">
    <property type="entry name" value="Methyltransf_23"/>
    <property type="match status" value="1"/>
</dbReference>